<reference evidence="1 2" key="1">
    <citation type="submission" date="2023-08" db="EMBL/GenBank/DDBJ databases">
        <title>Black Yeasts Isolated from many extreme environments.</title>
        <authorList>
            <person name="Coleine C."/>
            <person name="Stajich J.E."/>
            <person name="Selbmann L."/>
        </authorList>
    </citation>
    <scope>NUCLEOTIDE SEQUENCE [LARGE SCALE GENOMIC DNA]</scope>
    <source>
        <strain evidence="1 2">CCFEE 6328</strain>
    </source>
</reference>
<evidence type="ECO:0000313" key="1">
    <source>
        <dbReference type="EMBL" id="KAK5056378.1"/>
    </source>
</evidence>
<sequence>MDFYIWTLVQNDPDIPNNLKPTDGHLDPRLLGPTINTIFTDILGTPAYNRLTSVVRFYNDQSTGDAGVVNRAKNASHNVKLPSVYRKLFHAIAEAEEATLKTNNFYCALQGHAARIKVQHQYTKLVEQAKHNHPRIRAMLASHGCLVTQGHRWAVSVRKYVAQVLGINPTGSKMSNLLQEANMISLFTR</sequence>
<organism evidence="1 2">
    <name type="scientific">Exophiala sideris</name>
    <dbReference type="NCBI Taxonomy" id="1016849"/>
    <lineage>
        <taxon>Eukaryota</taxon>
        <taxon>Fungi</taxon>
        <taxon>Dikarya</taxon>
        <taxon>Ascomycota</taxon>
        <taxon>Pezizomycotina</taxon>
        <taxon>Eurotiomycetes</taxon>
        <taxon>Chaetothyriomycetidae</taxon>
        <taxon>Chaetothyriales</taxon>
        <taxon>Herpotrichiellaceae</taxon>
        <taxon>Exophiala</taxon>
    </lineage>
</organism>
<evidence type="ECO:0000313" key="2">
    <source>
        <dbReference type="Proteomes" id="UP001345691"/>
    </source>
</evidence>
<gene>
    <name evidence="1" type="ORF">LTR69_007919</name>
</gene>
<dbReference type="Proteomes" id="UP001345691">
    <property type="component" value="Unassembled WGS sequence"/>
</dbReference>
<protein>
    <submittedName>
        <fullName evidence="1">Uncharacterized protein</fullName>
    </submittedName>
</protein>
<accession>A0ABR0J4L3</accession>
<proteinExistence type="predicted"/>
<dbReference type="EMBL" id="JAVRRF010000018">
    <property type="protein sequence ID" value="KAK5056378.1"/>
    <property type="molecule type" value="Genomic_DNA"/>
</dbReference>
<comment type="caution">
    <text evidence="1">The sequence shown here is derived from an EMBL/GenBank/DDBJ whole genome shotgun (WGS) entry which is preliminary data.</text>
</comment>
<keyword evidence="2" id="KW-1185">Reference proteome</keyword>
<name>A0ABR0J4L3_9EURO</name>